<dbReference type="EMBL" id="BTGU01000011">
    <property type="protein sequence ID" value="GMN40311.1"/>
    <property type="molecule type" value="Genomic_DNA"/>
</dbReference>
<gene>
    <name evidence="2" type="ORF">TIFTF001_009535</name>
</gene>
<dbReference type="AlphaFoldDB" id="A0AA88AHA4"/>
<evidence type="ECO:0000313" key="2">
    <source>
        <dbReference type="EMBL" id="GMN40311.1"/>
    </source>
</evidence>
<accession>A0AA88AHA4</accession>
<evidence type="ECO:0000313" key="3">
    <source>
        <dbReference type="Proteomes" id="UP001187192"/>
    </source>
</evidence>
<feature type="region of interest" description="Disordered" evidence="1">
    <location>
        <begin position="1"/>
        <end position="78"/>
    </location>
</feature>
<proteinExistence type="predicted"/>
<protein>
    <submittedName>
        <fullName evidence="2">Uncharacterized protein</fullName>
    </submittedName>
</protein>
<feature type="compositionally biased region" description="Basic and acidic residues" evidence="1">
    <location>
        <begin position="49"/>
        <end position="74"/>
    </location>
</feature>
<dbReference type="Proteomes" id="UP001187192">
    <property type="component" value="Unassembled WGS sequence"/>
</dbReference>
<organism evidence="2 3">
    <name type="scientific">Ficus carica</name>
    <name type="common">Common fig</name>
    <dbReference type="NCBI Taxonomy" id="3494"/>
    <lineage>
        <taxon>Eukaryota</taxon>
        <taxon>Viridiplantae</taxon>
        <taxon>Streptophyta</taxon>
        <taxon>Embryophyta</taxon>
        <taxon>Tracheophyta</taxon>
        <taxon>Spermatophyta</taxon>
        <taxon>Magnoliopsida</taxon>
        <taxon>eudicotyledons</taxon>
        <taxon>Gunneridae</taxon>
        <taxon>Pentapetalae</taxon>
        <taxon>rosids</taxon>
        <taxon>fabids</taxon>
        <taxon>Rosales</taxon>
        <taxon>Moraceae</taxon>
        <taxon>Ficeae</taxon>
        <taxon>Ficus</taxon>
    </lineage>
</organism>
<name>A0AA88AHA4_FICCA</name>
<comment type="caution">
    <text evidence="2">The sequence shown here is derived from an EMBL/GenBank/DDBJ whole genome shotgun (WGS) entry which is preliminary data.</text>
</comment>
<sequence>MEAQGRYLERMTKGKHSTMVNKASCTTTNPSKSNDCSISMPSLCEESSDQSKRKECESDSEAEKTEIQSHEEGTFRAPKRLMVEENDIILSPILKHAPLDHSEFYGQSLVFLPEGDFNFHWNKVEVFPSLEVPSFL</sequence>
<keyword evidence="3" id="KW-1185">Reference proteome</keyword>
<evidence type="ECO:0000256" key="1">
    <source>
        <dbReference type="SAM" id="MobiDB-lite"/>
    </source>
</evidence>
<feature type="compositionally biased region" description="Polar residues" evidence="1">
    <location>
        <begin position="18"/>
        <end position="40"/>
    </location>
</feature>
<reference evidence="2" key="1">
    <citation type="submission" date="2023-07" db="EMBL/GenBank/DDBJ databases">
        <title>draft genome sequence of fig (Ficus carica).</title>
        <authorList>
            <person name="Takahashi T."/>
            <person name="Nishimura K."/>
        </authorList>
    </citation>
    <scope>NUCLEOTIDE SEQUENCE</scope>
</reference>